<evidence type="ECO:0000313" key="3">
    <source>
        <dbReference type="Proteomes" id="UP000441523"/>
    </source>
</evidence>
<evidence type="ECO:0000313" key="2">
    <source>
        <dbReference type="EMBL" id="KAB1072751.1"/>
    </source>
</evidence>
<dbReference type="AlphaFoldDB" id="A0A6N6MMY3"/>
<reference evidence="2 3" key="1">
    <citation type="submission" date="2019-09" db="EMBL/GenBank/DDBJ databases">
        <title>YIM 132548 draft genome.</title>
        <authorList>
            <person name="Jiang L."/>
        </authorList>
    </citation>
    <scope>NUCLEOTIDE SEQUENCE [LARGE SCALE GENOMIC DNA]</scope>
    <source>
        <strain evidence="2 3">YIM 132548</strain>
    </source>
</reference>
<feature type="signal peptide" evidence="1">
    <location>
        <begin position="1"/>
        <end position="20"/>
    </location>
</feature>
<proteinExistence type="predicted"/>
<dbReference type="EMBL" id="VZZJ01000011">
    <property type="protein sequence ID" value="KAB1072751.1"/>
    <property type="molecule type" value="Genomic_DNA"/>
</dbReference>
<sequence>MKRLLSAILVSSCLAIPAQAQTYISPSPTDVPSSGYGGLSKADRKKACTLAADNRHMTGLSRQQYRAACRGRPIPRRVKS</sequence>
<dbReference type="Proteomes" id="UP000441523">
    <property type="component" value="Unassembled WGS sequence"/>
</dbReference>
<protein>
    <recommendedName>
        <fullName evidence="4">Phosphate starvation-inducible protein PsiF</fullName>
    </recommendedName>
</protein>
<gene>
    <name evidence="2" type="ORF">F6X51_14165</name>
</gene>
<accession>A0A6N6MMY3</accession>
<evidence type="ECO:0008006" key="4">
    <source>
        <dbReference type="Google" id="ProtNLM"/>
    </source>
</evidence>
<keyword evidence="1" id="KW-0732">Signal</keyword>
<feature type="chain" id="PRO_5026683391" description="Phosphate starvation-inducible protein PsiF" evidence="1">
    <location>
        <begin position="21"/>
        <end position="80"/>
    </location>
</feature>
<dbReference type="RefSeq" id="WP_150964326.1">
    <property type="nucleotide sequence ID" value="NZ_VZZJ01000011.1"/>
</dbReference>
<comment type="caution">
    <text evidence="2">The sequence shown here is derived from an EMBL/GenBank/DDBJ whole genome shotgun (WGS) entry which is preliminary data.</text>
</comment>
<keyword evidence="3" id="KW-1185">Reference proteome</keyword>
<evidence type="ECO:0000256" key="1">
    <source>
        <dbReference type="SAM" id="SignalP"/>
    </source>
</evidence>
<name>A0A6N6MMY3_9HYPH</name>
<organism evidence="2 3">
    <name type="scientific">Methylobacterium planeticum</name>
    <dbReference type="NCBI Taxonomy" id="2615211"/>
    <lineage>
        <taxon>Bacteria</taxon>
        <taxon>Pseudomonadati</taxon>
        <taxon>Pseudomonadota</taxon>
        <taxon>Alphaproteobacteria</taxon>
        <taxon>Hyphomicrobiales</taxon>
        <taxon>Methylobacteriaceae</taxon>
        <taxon>Methylobacterium</taxon>
    </lineage>
</organism>